<name>A0A2C7A744_9PROT</name>
<feature type="region of interest" description="Disordered" evidence="1">
    <location>
        <begin position="94"/>
        <end position="114"/>
    </location>
</feature>
<dbReference type="EMBL" id="PDNU01000036">
    <property type="protein sequence ID" value="PHK93799.1"/>
    <property type="molecule type" value="Genomic_DNA"/>
</dbReference>
<reference evidence="2 3" key="1">
    <citation type="submission" date="2017-10" db="EMBL/GenBank/DDBJ databases">
        <authorList>
            <person name="Banno H."/>
            <person name="Chua N.-H."/>
        </authorList>
    </citation>
    <scope>NUCLEOTIDE SEQUENCE [LARGE SCALE GENOMIC DNA]</scope>
    <source>
        <strain evidence="2 3">YW11</strain>
    </source>
</reference>
<proteinExistence type="predicted"/>
<accession>A0A2C7A744</accession>
<dbReference type="AlphaFoldDB" id="A0A2C7A744"/>
<keyword evidence="3" id="KW-1185">Reference proteome</keyword>
<evidence type="ECO:0000256" key="1">
    <source>
        <dbReference type="SAM" id="MobiDB-lite"/>
    </source>
</evidence>
<evidence type="ECO:0000313" key="3">
    <source>
        <dbReference type="Proteomes" id="UP000223527"/>
    </source>
</evidence>
<organism evidence="2 3">
    <name type="scientific">Teichococcus rhizosphaerae</name>
    <dbReference type="NCBI Taxonomy" id="1335062"/>
    <lineage>
        <taxon>Bacteria</taxon>
        <taxon>Pseudomonadati</taxon>
        <taxon>Pseudomonadota</taxon>
        <taxon>Alphaproteobacteria</taxon>
        <taxon>Acetobacterales</taxon>
        <taxon>Roseomonadaceae</taxon>
        <taxon>Roseomonas</taxon>
    </lineage>
</organism>
<dbReference type="RefSeq" id="WP_099096713.1">
    <property type="nucleotide sequence ID" value="NZ_PDNU01000036.1"/>
</dbReference>
<comment type="caution">
    <text evidence="2">The sequence shown here is derived from an EMBL/GenBank/DDBJ whole genome shotgun (WGS) entry which is preliminary data.</text>
</comment>
<dbReference type="Proteomes" id="UP000223527">
    <property type="component" value="Unassembled WGS sequence"/>
</dbReference>
<gene>
    <name evidence="2" type="ORF">CR162_16925</name>
</gene>
<evidence type="ECO:0000313" key="2">
    <source>
        <dbReference type="EMBL" id="PHK93799.1"/>
    </source>
</evidence>
<sequence length="114" mass="12494">MTAPTIVAIRKVERTSRDGRNNVQAILTIQDGPWVVSGFALMVDAVGRHYLRPPRCAHNDARVVLKNYPGRDVLVAEAVRLSAQFAEPPLATAFSMDMNHDPSRDAGAPRGDCR</sequence>
<protein>
    <submittedName>
        <fullName evidence="2">Uncharacterized protein</fullName>
    </submittedName>
</protein>